<accession>A0A1H6MR83</accession>
<evidence type="ECO:0000313" key="1">
    <source>
        <dbReference type="EMBL" id="SEI04432.1"/>
    </source>
</evidence>
<dbReference type="AlphaFoldDB" id="A0A1H6MR83"/>
<keyword evidence="2" id="KW-1185">Reference proteome</keyword>
<gene>
    <name evidence="1" type="ORF">SAMN02927937_02930</name>
</gene>
<evidence type="ECO:0000313" key="2">
    <source>
        <dbReference type="Proteomes" id="UP000199634"/>
    </source>
</evidence>
<organism evidence="1 2">
    <name type="scientific">Paenimyroides marinum</name>
    <dbReference type="NCBI Taxonomy" id="1159016"/>
    <lineage>
        <taxon>Bacteria</taxon>
        <taxon>Pseudomonadati</taxon>
        <taxon>Bacteroidota</taxon>
        <taxon>Flavobacteriia</taxon>
        <taxon>Flavobacteriales</taxon>
        <taxon>Flavobacteriaceae</taxon>
        <taxon>Paenimyroides</taxon>
    </lineage>
</organism>
<sequence length="430" mass="51010">FLITGTTSCQGQTTELLTEEQQLRKEMDEWMKPYRREKAADFEQWVNRMEELEIFALEHPIYKHMNSFYQKHHEQYLHLRKADLARYKPAPKLLPGYEWISDFDSAYNDADLGMKQEFEVLQTVANFRVLRVTDTWFGTTALGGFIINYLVTQQGMKHEEVIRQFTYGVLPFANLIEGNEWQITFINRMYALRFNWNIENNKCTDLKLWVYTGGQQPAGWLNNSFPMANTDAQRLEGELNRFRWTLYDDLPDGAIADNTQWTESMQSKLMEFYDSHRKEYSRIRNEELAQYPQIDEVYAKVFHKNVPALKEDFLTMVDKKDNHFQLSLSDVPYEIDGARILFHFYYLCMKYSGHVVYNNMAPWVGGRDVHAKKMTKDVWEIQAFYQHYTLRFRWNVATDEISDINIRTSDADTPPEKTYDIMVKPAPLKH</sequence>
<feature type="non-terminal residue" evidence="1">
    <location>
        <position position="1"/>
    </location>
</feature>
<name>A0A1H6MR83_9FLAO</name>
<dbReference type="EMBL" id="FNXE01000090">
    <property type="protein sequence ID" value="SEI04432.1"/>
    <property type="molecule type" value="Genomic_DNA"/>
</dbReference>
<protein>
    <submittedName>
        <fullName evidence="1">Uncharacterized protein</fullName>
    </submittedName>
</protein>
<reference evidence="1 2" key="1">
    <citation type="submission" date="2016-10" db="EMBL/GenBank/DDBJ databases">
        <authorList>
            <person name="de Groot N.N."/>
        </authorList>
    </citation>
    <scope>NUCLEOTIDE SEQUENCE [LARGE SCALE GENOMIC DNA]</scope>
    <source>
        <strain evidence="1 2">CGMCC 1.10825</strain>
    </source>
</reference>
<dbReference type="RefSeq" id="WP_177165113.1">
    <property type="nucleotide sequence ID" value="NZ_FNXE01000090.1"/>
</dbReference>
<proteinExistence type="predicted"/>
<dbReference type="Proteomes" id="UP000199634">
    <property type="component" value="Unassembled WGS sequence"/>
</dbReference>